<dbReference type="Pfam" id="PF02518">
    <property type="entry name" value="HATPase_c"/>
    <property type="match status" value="1"/>
</dbReference>
<dbReference type="CDD" id="cd16922">
    <property type="entry name" value="HATPase_EvgS-ArcB-TorS-like"/>
    <property type="match status" value="1"/>
</dbReference>
<evidence type="ECO:0000256" key="3">
    <source>
        <dbReference type="ARBA" id="ARBA00022553"/>
    </source>
</evidence>
<evidence type="ECO:0000313" key="9">
    <source>
        <dbReference type="Proteomes" id="UP000265341"/>
    </source>
</evidence>
<keyword evidence="6" id="KW-0902">Two-component regulatory system</keyword>
<dbReference type="Gene3D" id="3.30.565.10">
    <property type="entry name" value="Histidine kinase-like ATPase, C-terminal domain"/>
    <property type="match status" value="1"/>
</dbReference>
<dbReference type="SMART" id="SM00387">
    <property type="entry name" value="HATPase_c"/>
    <property type="match status" value="1"/>
</dbReference>
<evidence type="ECO:0000256" key="4">
    <source>
        <dbReference type="ARBA" id="ARBA00022679"/>
    </source>
</evidence>
<evidence type="ECO:0000256" key="2">
    <source>
        <dbReference type="ARBA" id="ARBA00012438"/>
    </source>
</evidence>
<keyword evidence="4 8" id="KW-0808">Transferase</keyword>
<reference evidence="8 9" key="1">
    <citation type="submission" date="2018-08" db="EMBL/GenBank/DDBJ databases">
        <title>Meiothermus roseus NBRC 110900 genome sequencing project.</title>
        <authorList>
            <person name="Da Costa M.S."/>
            <person name="Albuquerque L."/>
            <person name="Raposo P."/>
            <person name="Froufe H.J.C."/>
            <person name="Barroso C.S."/>
            <person name="Egas C."/>
        </authorList>
    </citation>
    <scope>NUCLEOTIDE SEQUENCE [LARGE SCALE GENOMIC DNA]</scope>
    <source>
        <strain evidence="8 9">NBRC 110900</strain>
    </source>
</reference>
<dbReference type="PANTHER" id="PTHR43711">
    <property type="entry name" value="TWO-COMPONENT HISTIDINE KINASE"/>
    <property type="match status" value="1"/>
</dbReference>
<dbReference type="GO" id="GO:0000155">
    <property type="term" value="F:phosphorelay sensor kinase activity"/>
    <property type="evidence" value="ECO:0007669"/>
    <property type="project" value="InterPro"/>
</dbReference>
<dbReference type="InterPro" id="IPR003594">
    <property type="entry name" value="HATPase_dom"/>
</dbReference>
<evidence type="ECO:0000256" key="6">
    <source>
        <dbReference type="ARBA" id="ARBA00023012"/>
    </source>
</evidence>
<dbReference type="EC" id="2.7.13.3" evidence="2"/>
<keyword evidence="3" id="KW-0597">Phosphoprotein</keyword>
<dbReference type="OrthoDB" id="335833at2"/>
<proteinExistence type="predicted"/>
<organism evidence="8 9">
    <name type="scientific">Calidithermus roseus</name>
    <dbReference type="NCBI Taxonomy" id="1644118"/>
    <lineage>
        <taxon>Bacteria</taxon>
        <taxon>Thermotogati</taxon>
        <taxon>Deinococcota</taxon>
        <taxon>Deinococci</taxon>
        <taxon>Thermales</taxon>
        <taxon>Thermaceae</taxon>
        <taxon>Calidithermus</taxon>
    </lineage>
</organism>
<dbReference type="InterPro" id="IPR004358">
    <property type="entry name" value="Sig_transdc_His_kin-like_C"/>
</dbReference>
<evidence type="ECO:0000256" key="5">
    <source>
        <dbReference type="ARBA" id="ARBA00022777"/>
    </source>
</evidence>
<keyword evidence="5" id="KW-0418">Kinase</keyword>
<protein>
    <recommendedName>
        <fullName evidence="2">histidine kinase</fullName>
        <ecNumber evidence="2">2.7.13.3</ecNumber>
    </recommendedName>
</protein>
<dbReference type="InterPro" id="IPR003661">
    <property type="entry name" value="HisK_dim/P_dom"/>
</dbReference>
<dbReference type="InterPro" id="IPR050736">
    <property type="entry name" value="Sensor_HK_Regulatory"/>
</dbReference>
<dbReference type="CDD" id="cd00082">
    <property type="entry name" value="HisKA"/>
    <property type="match status" value="1"/>
</dbReference>
<gene>
    <name evidence="8" type="primary">phoR_2</name>
    <name evidence="8" type="ORF">Mrose_01652</name>
</gene>
<dbReference type="SUPFAM" id="SSF47384">
    <property type="entry name" value="Homodimeric domain of signal transducing histidine kinase"/>
    <property type="match status" value="1"/>
</dbReference>
<accession>A0A399EVT5</accession>
<dbReference type="PROSITE" id="PS50109">
    <property type="entry name" value="HIS_KIN"/>
    <property type="match status" value="1"/>
</dbReference>
<dbReference type="PRINTS" id="PR00344">
    <property type="entry name" value="BCTRLSENSOR"/>
</dbReference>
<evidence type="ECO:0000313" key="8">
    <source>
        <dbReference type="EMBL" id="RIH86662.1"/>
    </source>
</evidence>
<comment type="catalytic activity">
    <reaction evidence="1">
        <text>ATP + protein L-histidine = ADP + protein N-phospho-L-histidine.</text>
        <dbReference type="EC" id="2.7.13.3"/>
    </reaction>
</comment>
<dbReference type="RefSeq" id="WP_119277342.1">
    <property type="nucleotide sequence ID" value="NZ_QWLA01000027.1"/>
</dbReference>
<dbReference type="PANTHER" id="PTHR43711:SF31">
    <property type="entry name" value="HISTIDINE KINASE"/>
    <property type="match status" value="1"/>
</dbReference>
<dbReference type="FunFam" id="3.30.565.10:FF:000006">
    <property type="entry name" value="Sensor histidine kinase WalK"/>
    <property type="match status" value="1"/>
</dbReference>
<dbReference type="EMBL" id="QWLA01000027">
    <property type="protein sequence ID" value="RIH86662.1"/>
    <property type="molecule type" value="Genomic_DNA"/>
</dbReference>
<evidence type="ECO:0000256" key="1">
    <source>
        <dbReference type="ARBA" id="ARBA00000085"/>
    </source>
</evidence>
<evidence type="ECO:0000259" key="7">
    <source>
        <dbReference type="PROSITE" id="PS50109"/>
    </source>
</evidence>
<name>A0A399EVT5_9DEIN</name>
<dbReference type="InterPro" id="IPR036890">
    <property type="entry name" value="HATPase_C_sf"/>
</dbReference>
<dbReference type="AlphaFoldDB" id="A0A399EVT5"/>
<keyword evidence="9" id="KW-1185">Reference proteome</keyword>
<dbReference type="SUPFAM" id="SSF55874">
    <property type="entry name" value="ATPase domain of HSP90 chaperone/DNA topoisomerase II/histidine kinase"/>
    <property type="match status" value="1"/>
</dbReference>
<comment type="caution">
    <text evidence="8">The sequence shown here is derived from an EMBL/GenBank/DDBJ whole genome shotgun (WGS) entry which is preliminary data.</text>
</comment>
<sequence length="208" mass="22918">MGFTELLMEDTRLDPESLEFVQLIRESGLRLKNMVDNLLDTNRLESGRFEVSRRRVDLSPMLRDVAAAFGGVARLSEISFEVELRPLPPLLVDPDRIGQVVGNLLSNAFKFTPRKGRVALSARVQGEWVRLEVEDSGPGISPEQMDRLFQRYSRTHSAVERGVGGTGLGLYISKAIVEAHAGRIGVISEPGQGARFYLELPLEGADGG</sequence>
<dbReference type="InterPro" id="IPR036097">
    <property type="entry name" value="HisK_dim/P_sf"/>
</dbReference>
<dbReference type="Proteomes" id="UP000265341">
    <property type="component" value="Unassembled WGS sequence"/>
</dbReference>
<dbReference type="Pfam" id="PF00512">
    <property type="entry name" value="HisKA"/>
    <property type="match status" value="1"/>
</dbReference>
<feature type="domain" description="Histidine kinase" evidence="7">
    <location>
        <begin position="1"/>
        <end position="204"/>
    </location>
</feature>
<dbReference type="Gene3D" id="1.10.287.130">
    <property type="match status" value="1"/>
</dbReference>
<dbReference type="InterPro" id="IPR005467">
    <property type="entry name" value="His_kinase_dom"/>
</dbReference>